<evidence type="ECO:0000256" key="5">
    <source>
        <dbReference type="SAM" id="MobiDB-lite"/>
    </source>
</evidence>
<evidence type="ECO:0000313" key="8">
    <source>
        <dbReference type="EMBL" id="CAK6963130.1"/>
    </source>
</evidence>
<evidence type="ECO:0000256" key="6">
    <source>
        <dbReference type="SAM" id="Phobius"/>
    </source>
</evidence>
<dbReference type="AlphaFoldDB" id="A0AAV1NVW2"/>
<dbReference type="GO" id="GO:0006955">
    <property type="term" value="P:immune response"/>
    <property type="evidence" value="ECO:0007669"/>
    <property type="project" value="InterPro"/>
</dbReference>
<dbReference type="GO" id="GO:0005615">
    <property type="term" value="C:extracellular space"/>
    <property type="evidence" value="ECO:0007669"/>
    <property type="project" value="UniProtKB-KW"/>
</dbReference>
<evidence type="ECO:0000313" key="9">
    <source>
        <dbReference type="Proteomes" id="UP001314229"/>
    </source>
</evidence>
<keyword evidence="6" id="KW-1133">Transmembrane helix</keyword>
<comment type="subcellular location">
    <subcellularLocation>
        <location evidence="1">Membrane</location>
    </subcellularLocation>
</comment>
<keyword evidence="3" id="KW-0202">Cytokine</keyword>
<dbReference type="SMART" id="SM00207">
    <property type="entry name" value="TNF"/>
    <property type="match status" value="1"/>
</dbReference>
<dbReference type="Proteomes" id="UP001314229">
    <property type="component" value="Unassembled WGS sequence"/>
</dbReference>
<dbReference type="SUPFAM" id="SSF49842">
    <property type="entry name" value="TNF-like"/>
    <property type="match status" value="1"/>
</dbReference>
<dbReference type="Gene3D" id="2.60.120.40">
    <property type="match status" value="1"/>
</dbReference>
<name>A0AAV1NVW2_SCOSC</name>
<comment type="caution">
    <text evidence="8">The sequence shown here is derived from an EMBL/GenBank/DDBJ whole genome shotgun (WGS) entry which is preliminary data.</text>
</comment>
<dbReference type="InterPro" id="IPR006052">
    <property type="entry name" value="TNF_dom"/>
</dbReference>
<evidence type="ECO:0000256" key="3">
    <source>
        <dbReference type="ARBA" id="ARBA00022514"/>
    </source>
</evidence>
<accession>A0AAV1NVW2</accession>
<proteinExistence type="inferred from homology"/>
<feature type="region of interest" description="Disordered" evidence="5">
    <location>
        <begin position="68"/>
        <end position="88"/>
    </location>
</feature>
<dbReference type="InterPro" id="IPR008983">
    <property type="entry name" value="Tumour_necrosis_fac-like_dom"/>
</dbReference>
<evidence type="ECO:0000256" key="4">
    <source>
        <dbReference type="ARBA" id="ARBA00023136"/>
    </source>
</evidence>
<dbReference type="EMBL" id="CAWUFR010000062">
    <property type="protein sequence ID" value="CAK6963130.1"/>
    <property type="molecule type" value="Genomic_DNA"/>
</dbReference>
<comment type="similarity">
    <text evidence="2">Belongs to the tumor necrosis factor family.</text>
</comment>
<dbReference type="PANTHER" id="PTHR11471">
    <property type="entry name" value="TUMOR NECROSIS FACTOR FAMILY MEMBER"/>
    <property type="match status" value="1"/>
</dbReference>
<dbReference type="Pfam" id="PF00229">
    <property type="entry name" value="TNF"/>
    <property type="match status" value="1"/>
</dbReference>
<gene>
    <name evidence="8" type="ORF">FSCOSCO3_A033262</name>
</gene>
<dbReference type="PANTHER" id="PTHR11471:SF34">
    <property type="entry name" value="TUMOR NECROSIS FACTOR LIGAND SUPERFAMILY MEMBER 14"/>
    <property type="match status" value="1"/>
</dbReference>
<feature type="transmembrane region" description="Helical" evidence="6">
    <location>
        <begin position="37"/>
        <end position="61"/>
    </location>
</feature>
<sequence length="230" mass="25774">MAESGYPSVYVVDTHATRPPVPPRLSKVGRRAGMARTLLFILVSMALCGIIIEACFIYRLYNPESNTGSATSSKSIAEQDVTPTKSSNPVFLPSKPVAHLTDGQDAVSTKEMMAWSTVADPILYEMVYKDRSLVIQKDGYYYVYSKIFFSDNGTFHHLVNQKTKKYDGKSINLLQSRKYSENHKISIKSNSYLGGVFYLEKGDAIFVEVSDTAKVMRHKSTENFFGAYMI</sequence>
<keyword evidence="9" id="KW-1185">Reference proteome</keyword>
<evidence type="ECO:0000256" key="2">
    <source>
        <dbReference type="ARBA" id="ARBA00008670"/>
    </source>
</evidence>
<dbReference type="PROSITE" id="PS50049">
    <property type="entry name" value="THD_2"/>
    <property type="match status" value="1"/>
</dbReference>
<evidence type="ECO:0000259" key="7">
    <source>
        <dbReference type="PROSITE" id="PS50049"/>
    </source>
</evidence>
<reference evidence="8 9" key="1">
    <citation type="submission" date="2024-01" db="EMBL/GenBank/DDBJ databases">
        <authorList>
            <person name="Alioto T."/>
            <person name="Alioto T."/>
            <person name="Gomez Garrido J."/>
        </authorList>
    </citation>
    <scope>NUCLEOTIDE SEQUENCE [LARGE SCALE GENOMIC DNA]</scope>
</reference>
<keyword evidence="4 6" id="KW-0472">Membrane</keyword>
<keyword evidence="6" id="KW-0812">Transmembrane</keyword>
<dbReference type="GO" id="GO:0005125">
    <property type="term" value="F:cytokine activity"/>
    <property type="evidence" value="ECO:0007669"/>
    <property type="project" value="UniProtKB-KW"/>
</dbReference>
<organism evidence="8 9">
    <name type="scientific">Scomber scombrus</name>
    <name type="common">Atlantic mackerel</name>
    <name type="synonym">Scomber vernalis</name>
    <dbReference type="NCBI Taxonomy" id="13677"/>
    <lineage>
        <taxon>Eukaryota</taxon>
        <taxon>Metazoa</taxon>
        <taxon>Chordata</taxon>
        <taxon>Craniata</taxon>
        <taxon>Vertebrata</taxon>
        <taxon>Euteleostomi</taxon>
        <taxon>Actinopterygii</taxon>
        <taxon>Neopterygii</taxon>
        <taxon>Teleostei</taxon>
        <taxon>Neoteleostei</taxon>
        <taxon>Acanthomorphata</taxon>
        <taxon>Pelagiaria</taxon>
        <taxon>Scombriformes</taxon>
        <taxon>Scombridae</taxon>
        <taxon>Scomber</taxon>
    </lineage>
</organism>
<protein>
    <submittedName>
        <fullName evidence="8">Tumor necrosis factor ligand superfamily member 14</fullName>
    </submittedName>
</protein>
<dbReference type="GO" id="GO:0016020">
    <property type="term" value="C:membrane"/>
    <property type="evidence" value="ECO:0007669"/>
    <property type="project" value="UniProtKB-SubCell"/>
</dbReference>
<feature type="domain" description="THD" evidence="7">
    <location>
        <begin position="96"/>
        <end position="230"/>
    </location>
</feature>
<evidence type="ECO:0000256" key="1">
    <source>
        <dbReference type="ARBA" id="ARBA00004370"/>
    </source>
</evidence>
<dbReference type="GO" id="GO:0005164">
    <property type="term" value="F:tumor necrosis factor receptor binding"/>
    <property type="evidence" value="ECO:0007669"/>
    <property type="project" value="InterPro"/>
</dbReference>